<dbReference type="PROSITE" id="PS50041">
    <property type="entry name" value="C_TYPE_LECTIN_2"/>
    <property type="match status" value="1"/>
</dbReference>
<name>A0A2M3ZDG2_9DIPT</name>
<dbReference type="CDD" id="cd00037">
    <property type="entry name" value="CLECT"/>
    <property type="match status" value="1"/>
</dbReference>
<feature type="chain" id="PRO_5014811441" evidence="2">
    <location>
        <begin position="25"/>
        <end position="165"/>
    </location>
</feature>
<protein>
    <submittedName>
        <fullName evidence="4">Putative c-type lectin</fullName>
    </submittedName>
</protein>
<dbReference type="GO" id="GO:0030246">
    <property type="term" value="F:carbohydrate binding"/>
    <property type="evidence" value="ECO:0007669"/>
    <property type="project" value="UniProtKB-KW"/>
</dbReference>
<feature type="domain" description="C-type lectin" evidence="3">
    <location>
        <begin position="45"/>
        <end position="164"/>
    </location>
</feature>
<dbReference type="EMBL" id="GGFM01005790">
    <property type="protein sequence ID" value="MBW26541.1"/>
    <property type="molecule type" value="Transcribed_RNA"/>
</dbReference>
<keyword evidence="4" id="KW-0430">Lectin</keyword>
<evidence type="ECO:0000256" key="1">
    <source>
        <dbReference type="ARBA" id="ARBA00023157"/>
    </source>
</evidence>
<dbReference type="InterPro" id="IPR016186">
    <property type="entry name" value="C-type_lectin-like/link_sf"/>
</dbReference>
<evidence type="ECO:0000259" key="3">
    <source>
        <dbReference type="PROSITE" id="PS50041"/>
    </source>
</evidence>
<reference evidence="4" key="1">
    <citation type="submission" date="2018-01" db="EMBL/GenBank/DDBJ databases">
        <title>An insight into the sialome of Amazonian anophelines.</title>
        <authorList>
            <person name="Ribeiro J.M."/>
            <person name="Scarpassa V."/>
            <person name="Calvo E."/>
        </authorList>
    </citation>
    <scope>NUCLEOTIDE SEQUENCE</scope>
    <source>
        <tissue evidence="4">Salivary glands</tissue>
    </source>
</reference>
<dbReference type="InterPro" id="IPR016187">
    <property type="entry name" value="CTDL_fold"/>
</dbReference>
<dbReference type="SMART" id="SM00034">
    <property type="entry name" value="CLECT"/>
    <property type="match status" value="1"/>
</dbReference>
<accession>A0A2M3ZDG2</accession>
<dbReference type="Pfam" id="PF00059">
    <property type="entry name" value="Lectin_C"/>
    <property type="match status" value="1"/>
</dbReference>
<feature type="signal peptide" evidence="2">
    <location>
        <begin position="1"/>
        <end position="24"/>
    </location>
</feature>
<dbReference type="InterPro" id="IPR050111">
    <property type="entry name" value="C-type_lectin/snaclec_domain"/>
</dbReference>
<sequence length="165" mass="19003">MEHSKRLFVVLFASYLCSVQLVQSQISAREMLLRDKCICPCGNPTGGKQYQVPNQRLNWFDAASYCNAIGMSLVTIKDAGEAQRLYESLPTTLRSTSYWIGANMLTTNYHLQWELTGEETYYETWADGEPNTRKGYCVYIKSLLPGEKTWYSDNCLTERKFICQF</sequence>
<dbReference type="SUPFAM" id="SSF56436">
    <property type="entry name" value="C-type lectin-like"/>
    <property type="match status" value="1"/>
</dbReference>
<organism evidence="4">
    <name type="scientific">Anopheles braziliensis</name>
    <dbReference type="NCBI Taxonomy" id="58242"/>
    <lineage>
        <taxon>Eukaryota</taxon>
        <taxon>Metazoa</taxon>
        <taxon>Ecdysozoa</taxon>
        <taxon>Arthropoda</taxon>
        <taxon>Hexapoda</taxon>
        <taxon>Insecta</taxon>
        <taxon>Pterygota</taxon>
        <taxon>Neoptera</taxon>
        <taxon>Endopterygota</taxon>
        <taxon>Diptera</taxon>
        <taxon>Nematocera</taxon>
        <taxon>Culicoidea</taxon>
        <taxon>Culicidae</taxon>
        <taxon>Anophelinae</taxon>
        <taxon>Anopheles</taxon>
    </lineage>
</organism>
<proteinExistence type="predicted"/>
<dbReference type="InterPro" id="IPR018378">
    <property type="entry name" value="C-type_lectin_CS"/>
</dbReference>
<keyword evidence="1" id="KW-1015">Disulfide bond</keyword>
<dbReference type="InterPro" id="IPR001304">
    <property type="entry name" value="C-type_lectin-like"/>
</dbReference>
<keyword evidence="2" id="KW-0732">Signal</keyword>
<dbReference type="PANTHER" id="PTHR22803">
    <property type="entry name" value="MANNOSE, PHOSPHOLIPASE, LECTIN RECEPTOR RELATED"/>
    <property type="match status" value="1"/>
</dbReference>
<dbReference type="Gene3D" id="3.10.100.10">
    <property type="entry name" value="Mannose-Binding Protein A, subunit A"/>
    <property type="match status" value="1"/>
</dbReference>
<dbReference type="AlphaFoldDB" id="A0A2M3ZDG2"/>
<dbReference type="PROSITE" id="PS00615">
    <property type="entry name" value="C_TYPE_LECTIN_1"/>
    <property type="match status" value="1"/>
</dbReference>
<evidence type="ECO:0000256" key="2">
    <source>
        <dbReference type="SAM" id="SignalP"/>
    </source>
</evidence>
<evidence type="ECO:0000313" key="4">
    <source>
        <dbReference type="EMBL" id="MBW26541.1"/>
    </source>
</evidence>